<dbReference type="STRING" id="472963.BKP45_07110"/>
<evidence type="ECO:0008006" key="3">
    <source>
        <dbReference type="Google" id="ProtNLM"/>
    </source>
</evidence>
<dbReference type="Proteomes" id="UP000180057">
    <property type="component" value="Unassembled WGS sequence"/>
</dbReference>
<comment type="caution">
    <text evidence="1">The sequence shown here is derived from an EMBL/GenBank/DDBJ whole genome shotgun (WGS) entry which is preliminary data.</text>
</comment>
<sequence>MIKYEVYDVYNVDYDSLWKDVIEDFFEEFLLFFAPDLFEQVDRRRGFEFLEQELRKLYHESETNKKIMDKLVKVYLKNGEDKWILIHIEVQGTNETDFSKRMFQYFYRAFDKYDQQIYAIALFTDFPNEKAHSFSYI</sequence>
<dbReference type="OrthoDB" id="419816at2"/>
<name>A0A1S2MCC3_9BACI</name>
<dbReference type="AlphaFoldDB" id="A0A1S2MCC3"/>
<keyword evidence="2" id="KW-1185">Reference proteome</keyword>
<dbReference type="RefSeq" id="WP_071388953.1">
    <property type="nucleotide sequence ID" value="NZ_MLQS01000001.1"/>
</dbReference>
<accession>A0A1S2MCC3</accession>
<reference evidence="1 2" key="1">
    <citation type="submission" date="2016-10" db="EMBL/GenBank/DDBJ databases">
        <title>Draft genome sequences of four alkaliphilic bacteria belonging to the Anaerobacillus genus.</title>
        <authorList>
            <person name="Bassil N.M."/>
            <person name="Lloyd J.R."/>
        </authorList>
    </citation>
    <scope>NUCLEOTIDE SEQUENCE [LARGE SCALE GENOMIC DNA]</scope>
    <source>
        <strain evidence="1 2">DSM 22531</strain>
    </source>
</reference>
<organism evidence="1 2">
    <name type="scientific">Anaerobacillus alkalidiazotrophicus</name>
    <dbReference type="NCBI Taxonomy" id="472963"/>
    <lineage>
        <taxon>Bacteria</taxon>
        <taxon>Bacillati</taxon>
        <taxon>Bacillota</taxon>
        <taxon>Bacilli</taxon>
        <taxon>Bacillales</taxon>
        <taxon>Bacillaceae</taxon>
        <taxon>Anaerobacillus</taxon>
    </lineage>
</organism>
<gene>
    <name evidence="1" type="ORF">BKP45_07110</name>
</gene>
<evidence type="ECO:0000313" key="2">
    <source>
        <dbReference type="Proteomes" id="UP000180057"/>
    </source>
</evidence>
<evidence type="ECO:0000313" key="1">
    <source>
        <dbReference type="EMBL" id="OIJ22398.1"/>
    </source>
</evidence>
<dbReference type="EMBL" id="MLQS01000001">
    <property type="protein sequence ID" value="OIJ22398.1"/>
    <property type="molecule type" value="Genomic_DNA"/>
</dbReference>
<proteinExistence type="predicted"/>
<protein>
    <recommendedName>
        <fullName evidence="3">Transposase (putative) YhgA-like domain-containing protein</fullName>
    </recommendedName>
</protein>